<organism evidence="1 2">
    <name type="scientific">Candidatus Nitronauta litoralis</name>
    <dbReference type="NCBI Taxonomy" id="2705533"/>
    <lineage>
        <taxon>Bacteria</taxon>
        <taxon>Pseudomonadati</taxon>
        <taxon>Nitrospinota/Tectimicrobiota group</taxon>
        <taxon>Nitrospinota</taxon>
        <taxon>Nitrospinia</taxon>
        <taxon>Nitrospinales</taxon>
        <taxon>Nitrospinaceae</taxon>
        <taxon>Candidatus Nitronauta</taxon>
    </lineage>
</organism>
<gene>
    <name evidence="1" type="ORF">G3M70_07315</name>
</gene>
<reference evidence="1 2" key="1">
    <citation type="submission" date="2020-02" db="EMBL/GenBank/DDBJ databases">
        <title>Genomic and physiological characterization of two novel Nitrospinaceae genera.</title>
        <authorList>
            <person name="Mueller A.J."/>
            <person name="Jung M.-Y."/>
            <person name="Strachan C.R."/>
            <person name="Herbold C.W."/>
            <person name="Kirkegaard R.H."/>
            <person name="Daims H."/>
        </authorList>
    </citation>
    <scope>NUCLEOTIDE SEQUENCE [LARGE SCALE GENOMIC DNA]</scope>
    <source>
        <strain evidence="1">EB</strain>
    </source>
</reference>
<evidence type="ECO:0000313" key="2">
    <source>
        <dbReference type="Proteomes" id="UP000594688"/>
    </source>
</evidence>
<evidence type="ECO:0008006" key="3">
    <source>
        <dbReference type="Google" id="ProtNLM"/>
    </source>
</evidence>
<dbReference type="AlphaFoldDB" id="A0A7T0BVG8"/>
<proteinExistence type="predicted"/>
<dbReference type="Proteomes" id="UP000594688">
    <property type="component" value="Chromosome"/>
</dbReference>
<evidence type="ECO:0000313" key="1">
    <source>
        <dbReference type="EMBL" id="QPJ61704.1"/>
    </source>
</evidence>
<dbReference type="EMBL" id="CP048685">
    <property type="protein sequence ID" value="QPJ61704.1"/>
    <property type="molecule type" value="Genomic_DNA"/>
</dbReference>
<name>A0A7T0BVG8_9BACT</name>
<accession>A0A7T0BVG8</accession>
<sequence>MSFGLYYPNKAGFTTKWEPQFPPDVPLQMGKDQPEQVTSVLSGGEIIVQNKGAARRTWSLPFTLMSDADRASLETFWDTVGKSFKSFEMDDGTGTLFTVRIMNALEFEKFQVNNWSTTLELREE</sequence>
<dbReference type="KEGG" id="nli:G3M70_07315"/>
<protein>
    <recommendedName>
        <fullName evidence="3">Phage tail protein</fullName>
    </recommendedName>
</protein>